<dbReference type="EMBL" id="MF431615">
    <property type="protein sequence ID" value="AYP28032.1"/>
    <property type="molecule type" value="Genomic_DNA"/>
</dbReference>
<proteinExistence type="predicted"/>
<organism evidence="1">
    <name type="scientific">Lentibacter phage vB_LenP_ICBM3</name>
    <dbReference type="NCBI Taxonomy" id="2301530"/>
    <lineage>
        <taxon>Viruses</taxon>
        <taxon>Duplodnaviria</taxon>
        <taxon>Heunggongvirae</taxon>
        <taxon>Uroviricota</taxon>
        <taxon>Caudoviricetes</taxon>
        <taxon>Zobellviridae</taxon>
        <taxon>Cobavirinae</taxon>
        <taxon>Siovirus</taxon>
        <taxon>Siovirus germanense</taxon>
    </lineage>
</organism>
<dbReference type="Proteomes" id="UP000272148">
    <property type="component" value="Segment"/>
</dbReference>
<sequence length="62" mass="6675">MFTAIILMCTLDGNLCRAVSHPVVVSDLMSCTVLLGEGVKTIEDQGGWTVVSYRCLSWGEPA</sequence>
<reference evidence="1" key="1">
    <citation type="journal article" date="2019" name="ISME J.">
        <title>Cobaviruses - a new globally distributed phage group infecting Rhodobacteraceae in marine ecosystems.</title>
        <authorList>
            <person name="Bischoff V."/>
            <person name="Bunk B."/>
            <person name="Meier-Kolthoff J.P."/>
            <person name="Sproer C."/>
            <person name="Poehlein A."/>
            <person name="Dogs M."/>
            <person name="Nguyen M."/>
            <person name="Petersen J."/>
            <person name="Daniel R."/>
            <person name="Overmann J."/>
            <person name="Goker M."/>
            <person name="Simon M."/>
            <person name="Brinkhoff T."/>
            <person name="Moraru C."/>
        </authorList>
    </citation>
    <scope>NUCLEOTIDE SEQUENCE</scope>
</reference>
<name>A0A3G2YR77_9CAUD</name>
<protein>
    <submittedName>
        <fullName evidence="1">Uncharacterized protein</fullName>
    </submittedName>
</protein>
<evidence type="ECO:0000313" key="1">
    <source>
        <dbReference type="EMBL" id="AYP28032.1"/>
    </source>
</evidence>
<accession>A0A3G2YR77</accession>